<reference evidence="9 10" key="1">
    <citation type="submission" date="2018-10" db="EMBL/GenBank/DDBJ databases">
        <title>Genomic Encyclopedia of Type Strains, Phase IV (KMG-IV): sequencing the most valuable type-strain genomes for metagenomic binning, comparative biology and taxonomic classification.</title>
        <authorList>
            <person name="Goeker M."/>
        </authorList>
    </citation>
    <scope>NUCLEOTIDE SEQUENCE [LARGE SCALE GENOMIC DNA]</scope>
    <source>
        <strain evidence="9 10">DSM 12769</strain>
    </source>
</reference>
<feature type="active site" description="Nucleophile" evidence="4 5">
    <location>
        <position position="53"/>
    </location>
</feature>
<organism evidence="9 10">
    <name type="scientific">Alkalispirillum mobile</name>
    <dbReference type="NCBI Taxonomy" id="85925"/>
    <lineage>
        <taxon>Bacteria</taxon>
        <taxon>Pseudomonadati</taxon>
        <taxon>Pseudomonadota</taxon>
        <taxon>Gammaproteobacteria</taxon>
        <taxon>Chromatiales</taxon>
        <taxon>Ectothiorhodospiraceae</taxon>
        <taxon>Alkalispirillum</taxon>
    </lineage>
</organism>
<dbReference type="PANTHER" id="PTHR11142">
    <property type="entry name" value="PSEUDOURIDYLATE SYNTHASE"/>
    <property type="match status" value="1"/>
</dbReference>
<keyword evidence="3 4" id="KW-0413">Isomerase</keyword>
<evidence type="ECO:0000256" key="7">
    <source>
        <dbReference type="RuleBase" id="RU003792"/>
    </source>
</evidence>
<dbReference type="HAMAP" id="MF_00171">
    <property type="entry name" value="TruA"/>
    <property type="match status" value="1"/>
</dbReference>
<evidence type="ECO:0000256" key="1">
    <source>
        <dbReference type="ARBA" id="ARBA00009375"/>
    </source>
</evidence>
<feature type="domain" description="Pseudouridine synthase I TruA alpha/beta" evidence="8">
    <location>
        <begin position="10"/>
        <end position="104"/>
    </location>
</feature>
<dbReference type="PANTHER" id="PTHR11142:SF0">
    <property type="entry name" value="TRNA PSEUDOURIDINE SYNTHASE-LIKE 1"/>
    <property type="match status" value="1"/>
</dbReference>
<proteinExistence type="inferred from homology"/>
<dbReference type="CDD" id="cd02570">
    <property type="entry name" value="PseudoU_synth_EcTruA"/>
    <property type="match status" value="1"/>
</dbReference>
<evidence type="ECO:0000313" key="10">
    <source>
        <dbReference type="Proteomes" id="UP000275461"/>
    </source>
</evidence>
<comment type="similarity">
    <text evidence="1 4 7">Belongs to the tRNA pseudouridine synthase TruA family.</text>
</comment>
<protein>
    <recommendedName>
        <fullName evidence="4">tRNA pseudouridine synthase A</fullName>
        <ecNumber evidence="4">5.4.99.12</ecNumber>
    </recommendedName>
    <alternativeName>
        <fullName evidence="4">tRNA pseudouridine(38-40) synthase</fullName>
    </alternativeName>
    <alternativeName>
        <fullName evidence="4">tRNA pseudouridylate synthase I</fullName>
    </alternativeName>
    <alternativeName>
        <fullName evidence="4">tRNA-uridine isomerase I</fullName>
    </alternativeName>
</protein>
<feature type="binding site" evidence="4 6">
    <location>
        <position position="111"/>
    </location>
    <ligand>
        <name>substrate</name>
    </ligand>
</feature>
<dbReference type="RefSeq" id="WP_121440708.1">
    <property type="nucleotide sequence ID" value="NZ_RCDA01000001.1"/>
</dbReference>
<dbReference type="GO" id="GO:0003723">
    <property type="term" value="F:RNA binding"/>
    <property type="evidence" value="ECO:0007669"/>
    <property type="project" value="InterPro"/>
</dbReference>
<name>A0A498C3V9_9GAMM</name>
<keyword evidence="2 4" id="KW-0819">tRNA processing</keyword>
<dbReference type="EMBL" id="RCDA01000001">
    <property type="protein sequence ID" value="RLK50202.1"/>
    <property type="molecule type" value="Genomic_DNA"/>
</dbReference>
<dbReference type="EC" id="5.4.99.12" evidence="4"/>
<comment type="caution">
    <text evidence="9">The sequence shown here is derived from an EMBL/GenBank/DDBJ whole genome shotgun (WGS) entry which is preliminary data.</text>
</comment>
<accession>A0A498C3V9</accession>
<dbReference type="InterPro" id="IPR020097">
    <property type="entry name" value="PsdUridine_synth_TruA_a/b_dom"/>
</dbReference>
<sequence length="261" mass="28501">MIFRLALGLEYDGSGFCGWQRQDHAPSVQEALEKALSRVADEPVTVTCAGRTDTGVHATEQVVHFETAAYRPEHAWVLGANSNLPGGVAVRWARPVDDTFHARFGATSRSYRYIWCCGRARPALLRGRVAWSKYPLDASLMAKAAGALLGEHDFSAFRAVACQAKHPVRTVRALTVQAAGPFIYLDITANAFLHHMVRNIAGTLSLIGRQERPVAWTAELLAGRDRTVAGATAPAEGLYLVGVEYPEVHGLPLQGWRPRFA</sequence>
<comment type="catalytic activity">
    <reaction evidence="4 7">
        <text>uridine(38/39/40) in tRNA = pseudouridine(38/39/40) in tRNA</text>
        <dbReference type="Rhea" id="RHEA:22376"/>
        <dbReference type="Rhea" id="RHEA-COMP:10085"/>
        <dbReference type="Rhea" id="RHEA-COMP:10087"/>
        <dbReference type="ChEBI" id="CHEBI:65314"/>
        <dbReference type="ChEBI" id="CHEBI:65315"/>
        <dbReference type="EC" id="5.4.99.12"/>
    </reaction>
</comment>
<dbReference type="Pfam" id="PF01416">
    <property type="entry name" value="PseudoU_synth_1"/>
    <property type="match status" value="2"/>
</dbReference>
<dbReference type="SUPFAM" id="SSF55120">
    <property type="entry name" value="Pseudouridine synthase"/>
    <property type="match status" value="1"/>
</dbReference>
<evidence type="ECO:0000313" key="9">
    <source>
        <dbReference type="EMBL" id="RLK50202.1"/>
    </source>
</evidence>
<dbReference type="Gene3D" id="3.30.70.580">
    <property type="entry name" value="Pseudouridine synthase I, catalytic domain, N-terminal subdomain"/>
    <property type="match status" value="1"/>
</dbReference>
<evidence type="ECO:0000256" key="6">
    <source>
        <dbReference type="PIRSR" id="PIRSR001430-2"/>
    </source>
</evidence>
<dbReference type="NCBIfam" id="TIGR00071">
    <property type="entry name" value="hisT_truA"/>
    <property type="match status" value="1"/>
</dbReference>
<evidence type="ECO:0000259" key="8">
    <source>
        <dbReference type="Pfam" id="PF01416"/>
    </source>
</evidence>
<dbReference type="PIRSF" id="PIRSF001430">
    <property type="entry name" value="tRNA_psdUrid_synth"/>
    <property type="match status" value="1"/>
</dbReference>
<dbReference type="GO" id="GO:0031119">
    <property type="term" value="P:tRNA pseudouridine synthesis"/>
    <property type="evidence" value="ECO:0007669"/>
    <property type="project" value="UniProtKB-UniRule"/>
</dbReference>
<dbReference type="OrthoDB" id="9811823at2"/>
<keyword evidence="10" id="KW-1185">Reference proteome</keyword>
<dbReference type="InterPro" id="IPR020095">
    <property type="entry name" value="PsdUridine_synth_TruA_C"/>
</dbReference>
<gene>
    <name evidence="4" type="primary">truA</name>
    <name evidence="9" type="ORF">DFR31_0092</name>
</gene>
<dbReference type="AlphaFoldDB" id="A0A498C3V9"/>
<dbReference type="InterPro" id="IPR001406">
    <property type="entry name" value="PsdUridine_synth_TruA"/>
</dbReference>
<comment type="subunit">
    <text evidence="4">Homodimer.</text>
</comment>
<dbReference type="InterPro" id="IPR020094">
    <property type="entry name" value="TruA/RsuA/RluB/E/F_N"/>
</dbReference>
<dbReference type="FunFam" id="3.30.70.580:FF:000001">
    <property type="entry name" value="tRNA pseudouridine synthase A"/>
    <property type="match status" value="1"/>
</dbReference>
<evidence type="ECO:0000256" key="4">
    <source>
        <dbReference type="HAMAP-Rule" id="MF_00171"/>
    </source>
</evidence>
<comment type="caution">
    <text evidence="4">Lacks conserved residue(s) required for the propagation of feature annotation.</text>
</comment>
<dbReference type="Gene3D" id="3.30.70.660">
    <property type="entry name" value="Pseudouridine synthase I, catalytic domain, C-terminal subdomain"/>
    <property type="match status" value="1"/>
</dbReference>
<evidence type="ECO:0000256" key="5">
    <source>
        <dbReference type="PIRSR" id="PIRSR001430-1"/>
    </source>
</evidence>
<evidence type="ECO:0000256" key="2">
    <source>
        <dbReference type="ARBA" id="ARBA00022694"/>
    </source>
</evidence>
<evidence type="ECO:0000256" key="3">
    <source>
        <dbReference type="ARBA" id="ARBA00023235"/>
    </source>
</evidence>
<dbReference type="InterPro" id="IPR020103">
    <property type="entry name" value="PsdUridine_synth_cat_dom_sf"/>
</dbReference>
<dbReference type="Proteomes" id="UP000275461">
    <property type="component" value="Unassembled WGS sequence"/>
</dbReference>
<feature type="domain" description="Pseudouridine synthase I TruA alpha/beta" evidence="8">
    <location>
        <begin position="144"/>
        <end position="246"/>
    </location>
</feature>
<comment type="function">
    <text evidence="4">Formation of pseudouridine at positions 38, 39 and 40 in the anticodon stem and loop of transfer RNAs.</text>
</comment>
<dbReference type="GO" id="GO:0160147">
    <property type="term" value="F:tRNA pseudouridine(38-40) synthase activity"/>
    <property type="evidence" value="ECO:0007669"/>
    <property type="project" value="UniProtKB-EC"/>
</dbReference>